<dbReference type="EMBL" id="MU003526">
    <property type="protein sequence ID" value="KAF2466195.1"/>
    <property type="molecule type" value="Genomic_DNA"/>
</dbReference>
<keyword evidence="2" id="KW-1185">Reference proteome</keyword>
<dbReference type="Proteomes" id="UP000799755">
    <property type="component" value="Unassembled WGS sequence"/>
</dbReference>
<comment type="caution">
    <text evidence="1">The sequence shown here is derived from an EMBL/GenBank/DDBJ whole genome shotgun (WGS) entry which is preliminary data.</text>
</comment>
<protein>
    <submittedName>
        <fullName evidence="1">HIT-like protein</fullName>
    </submittedName>
</protein>
<accession>A0ACB6QI54</accession>
<organism evidence="1 2">
    <name type="scientific">Lindgomyces ingoldianus</name>
    <dbReference type="NCBI Taxonomy" id="673940"/>
    <lineage>
        <taxon>Eukaryota</taxon>
        <taxon>Fungi</taxon>
        <taxon>Dikarya</taxon>
        <taxon>Ascomycota</taxon>
        <taxon>Pezizomycotina</taxon>
        <taxon>Dothideomycetes</taxon>
        <taxon>Pleosporomycetidae</taxon>
        <taxon>Pleosporales</taxon>
        <taxon>Lindgomycetaceae</taxon>
        <taxon>Lindgomyces</taxon>
    </lineage>
</organism>
<reference evidence="1" key="1">
    <citation type="journal article" date="2020" name="Stud. Mycol.">
        <title>101 Dothideomycetes genomes: a test case for predicting lifestyles and emergence of pathogens.</title>
        <authorList>
            <person name="Haridas S."/>
            <person name="Albert R."/>
            <person name="Binder M."/>
            <person name="Bloem J."/>
            <person name="Labutti K."/>
            <person name="Salamov A."/>
            <person name="Andreopoulos B."/>
            <person name="Baker S."/>
            <person name="Barry K."/>
            <person name="Bills G."/>
            <person name="Bluhm B."/>
            <person name="Cannon C."/>
            <person name="Castanera R."/>
            <person name="Culley D."/>
            <person name="Daum C."/>
            <person name="Ezra D."/>
            <person name="Gonzalez J."/>
            <person name="Henrissat B."/>
            <person name="Kuo A."/>
            <person name="Liang C."/>
            <person name="Lipzen A."/>
            <person name="Lutzoni F."/>
            <person name="Magnuson J."/>
            <person name="Mondo S."/>
            <person name="Nolan M."/>
            <person name="Ohm R."/>
            <person name="Pangilinan J."/>
            <person name="Park H.-J."/>
            <person name="Ramirez L."/>
            <person name="Alfaro M."/>
            <person name="Sun H."/>
            <person name="Tritt A."/>
            <person name="Yoshinaga Y."/>
            <person name="Zwiers L.-H."/>
            <person name="Turgeon B."/>
            <person name="Goodwin S."/>
            <person name="Spatafora J."/>
            <person name="Crous P."/>
            <person name="Grigoriev I."/>
        </authorList>
    </citation>
    <scope>NUCLEOTIDE SEQUENCE</scope>
    <source>
        <strain evidence="1">ATCC 200398</strain>
    </source>
</reference>
<evidence type="ECO:0000313" key="1">
    <source>
        <dbReference type="EMBL" id="KAF2466195.1"/>
    </source>
</evidence>
<gene>
    <name evidence="1" type="ORF">BDR25DRAFT_237807</name>
</gene>
<sequence>MPSSHSTDEHVVITAEEITGAGGPHSDLESPGPLAQKRPNAFTELMASKKTKQYTSPPSKGMASKVYNIFRDRSGLGAYLESPESLPPNRVVEYDDEFVVINDLYPKASVHLLLLPRSPALSSQHPLHALSSNPTFLASVRSRVEKLKITVANELRRQYGKYSASDAPYQLALEDMMSSPNPPSPDQRAAVLPQGRDWSRSVIAGVHTHPSMSHLHIHVISVDMHSPCLKHKKHYLSFNSTFFVSLDDFPLEEDSLRFHPGDWPSWEMKCWRCGRNFGNKFKALKHHLEGEFDAWKKE</sequence>
<name>A0ACB6QI54_9PLEO</name>
<evidence type="ECO:0000313" key="2">
    <source>
        <dbReference type="Proteomes" id="UP000799755"/>
    </source>
</evidence>
<proteinExistence type="predicted"/>